<comment type="caution">
    <text evidence="1">The sequence shown here is derived from an EMBL/GenBank/DDBJ whole genome shotgun (WGS) entry which is preliminary data.</text>
</comment>
<organism evidence="1 2">
    <name type="scientific">Cuscuta europaea</name>
    <name type="common">European dodder</name>
    <dbReference type="NCBI Taxonomy" id="41803"/>
    <lineage>
        <taxon>Eukaryota</taxon>
        <taxon>Viridiplantae</taxon>
        <taxon>Streptophyta</taxon>
        <taxon>Embryophyta</taxon>
        <taxon>Tracheophyta</taxon>
        <taxon>Spermatophyta</taxon>
        <taxon>Magnoliopsida</taxon>
        <taxon>eudicotyledons</taxon>
        <taxon>Gunneridae</taxon>
        <taxon>Pentapetalae</taxon>
        <taxon>asterids</taxon>
        <taxon>lamiids</taxon>
        <taxon>Solanales</taxon>
        <taxon>Convolvulaceae</taxon>
        <taxon>Cuscuteae</taxon>
        <taxon>Cuscuta</taxon>
        <taxon>Cuscuta subgen. Cuscuta</taxon>
    </lineage>
</organism>
<dbReference type="EMBL" id="CAMAPE010000031">
    <property type="protein sequence ID" value="CAH9094658.1"/>
    <property type="molecule type" value="Genomic_DNA"/>
</dbReference>
<keyword evidence="2" id="KW-1185">Reference proteome</keyword>
<accession>A0A9P1ECP4</accession>
<evidence type="ECO:0000313" key="2">
    <source>
        <dbReference type="Proteomes" id="UP001152484"/>
    </source>
</evidence>
<dbReference type="AlphaFoldDB" id="A0A9P1ECP4"/>
<evidence type="ECO:0000313" key="1">
    <source>
        <dbReference type="EMBL" id="CAH9094658.1"/>
    </source>
</evidence>
<reference evidence="1" key="1">
    <citation type="submission" date="2022-07" db="EMBL/GenBank/DDBJ databases">
        <authorList>
            <person name="Macas J."/>
            <person name="Novak P."/>
            <person name="Neumann P."/>
        </authorList>
    </citation>
    <scope>NUCLEOTIDE SEQUENCE</scope>
</reference>
<dbReference type="OrthoDB" id="1327009at2759"/>
<name>A0A9P1ECP4_CUSEU</name>
<dbReference type="Proteomes" id="UP001152484">
    <property type="component" value="Unassembled WGS sequence"/>
</dbReference>
<protein>
    <submittedName>
        <fullName evidence="1">Uncharacterized protein</fullName>
    </submittedName>
</protein>
<proteinExistence type="predicted"/>
<sequence>MLRISQIKDRHCFSLDLDANGVEWLCEAFYRFQSQSSWTITRYENSRKLSLSLETNRFGAFFRLVIFDNRGRNTIITMIIPEGRNGWGFELFSSTLQSQVDLLQKVEKEVLETVLIDHGVACADSLFEDSGTISLGSISSRLFEQDLLLYNNSVPNSEKMHNDIELFICQDHSIEESGRNIMGGIIAEDVGEMFEETSLAGGKAEESVCNEKTVIDVTDILETTLFRVSFSPHSKPLLADGLVVSESNASGGKDLEVTPLQRVLSDRELLDRVTDTEWDSASSRLLPR</sequence>
<gene>
    <name evidence="1" type="ORF">CEURO_LOCUS12845</name>
</gene>